<dbReference type="PANTHER" id="PTHR12388:SF0">
    <property type="entry name" value="MITOCHONDRIAL IMPORT INNER MEMBRANE TRANSLOCASE SUBUNIT TIM16"/>
    <property type="match status" value="1"/>
</dbReference>
<name>A0AAW1PFS5_9CHLO</name>
<keyword evidence="11" id="KW-1185">Reference proteome</keyword>
<dbReference type="GO" id="GO:0030150">
    <property type="term" value="P:protein import into mitochondrial matrix"/>
    <property type="evidence" value="ECO:0007669"/>
    <property type="project" value="InterPro"/>
</dbReference>
<comment type="similarity">
    <text evidence="2">Belongs to the TIM16/PAM16 family.</text>
</comment>
<keyword evidence="6" id="KW-0811">Translocation</keyword>
<dbReference type="EMBL" id="JALJOQ010000007">
    <property type="protein sequence ID" value="KAK9812336.1"/>
    <property type="molecule type" value="Genomic_DNA"/>
</dbReference>
<evidence type="ECO:0000256" key="3">
    <source>
        <dbReference type="ARBA" id="ARBA00022448"/>
    </source>
</evidence>
<dbReference type="InterPro" id="IPR005341">
    <property type="entry name" value="Tim16"/>
</dbReference>
<evidence type="ECO:0000256" key="2">
    <source>
        <dbReference type="ARBA" id="ARBA00008817"/>
    </source>
</evidence>
<evidence type="ECO:0000256" key="7">
    <source>
        <dbReference type="ARBA" id="ARBA00023128"/>
    </source>
</evidence>
<keyword evidence="3" id="KW-0813">Transport</keyword>
<dbReference type="AlphaFoldDB" id="A0AAW1PFS5"/>
<protein>
    <recommendedName>
        <fullName evidence="12">Mitochondrial import inner membrane translocase subunit tim16</fullName>
    </recommendedName>
</protein>
<evidence type="ECO:0000256" key="6">
    <source>
        <dbReference type="ARBA" id="ARBA00023010"/>
    </source>
</evidence>
<accession>A0AAW1PFS5</accession>
<keyword evidence="8" id="KW-0472">Membrane</keyword>
<evidence type="ECO:0000313" key="10">
    <source>
        <dbReference type="EMBL" id="KAK9812336.1"/>
    </source>
</evidence>
<sequence length="110" mass="11755">MAGRILANVIVAGASILIRAGVQAYRQAIVNGARAGVKAEGPIASKATQLSLQEARAILGVEKDAPLEEVLKRYNHLFDANEKSGSFYLQSKVYRAKEALEAEMKASGKP</sequence>
<dbReference type="GO" id="GO:0005744">
    <property type="term" value="C:TIM23 mitochondrial import inner membrane translocase complex"/>
    <property type="evidence" value="ECO:0007669"/>
    <property type="project" value="InterPro"/>
</dbReference>
<comment type="subcellular location">
    <subcellularLocation>
        <location evidence="1">Mitochondrion inner membrane</location>
        <topology evidence="1">Peripheral membrane protein</topology>
    </subcellularLocation>
</comment>
<keyword evidence="5" id="KW-0653">Protein transport</keyword>
<evidence type="ECO:0000256" key="4">
    <source>
        <dbReference type="ARBA" id="ARBA00022792"/>
    </source>
</evidence>
<dbReference type="Gene3D" id="1.10.287.110">
    <property type="entry name" value="DnaJ domain"/>
    <property type="match status" value="1"/>
</dbReference>
<dbReference type="InterPro" id="IPR036869">
    <property type="entry name" value="J_dom_sf"/>
</dbReference>
<dbReference type="Proteomes" id="UP001465755">
    <property type="component" value="Unassembled WGS sequence"/>
</dbReference>
<evidence type="ECO:0000256" key="1">
    <source>
        <dbReference type="ARBA" id="ARBA00004637"/>
    </source>
</evidence>
<comment type="caution">
    <text evidence="10">The sequence shown here is derived from an EMBL/GenBank/DDBJ whole genome shotgun (WGS) entry which is preliminary data.</text>
</comment>
<organism evidence="10 11">
    <name type="scientific">Symbiochloris irregularis</name>
    <dbReference type="NCBI Taxonomy" id="706552"/>
    <lineage>
        <taxon>Eukaryota</taxon>
        <taxon>Viridiplantae</taxon>
        <taxon>Chlorophyta</taxon>
        <taxon>core chlorophytes</taxon>
        <taxon>Trebouxiophyceae</taxon>
        <taxon>Trebouxiales</taxon>
        <taxon>Trebouxiaceae</taxon>
        <taxon>Symbiochloris</taxon>
    </lineage>
</organism>
<feature type="signal peptide" evidence="9">
    <location>
        <begin position="1"/>
        <end position="24"/>
    </location>
</feature>
<feature type="chain" id="PRO_5043318122" description="Mitochondrial import inner membrane translocase subunit tim16" evidence="9">
    <location>
        <begin position="25"/>
        <end position="110"/>
    </location>
</feature>
<dbReference type="Pfam" id="PF03656">
    <property type="entry name" value="Pam16"/>
    <property type="match status" value="1"/>
</dbReference>
<keyword evidence="9" id="KW-0732">Signal</keyword>
<evidence type="ECO:0000313" key="11">
    <source>
        <dbReference type="Proteomes" id="UP001465755"/>
    </source>
</evidence>
<evidence type="ECO:0000256" key="9">
    <source>
        <dbReference type="SAM" id="SignalP"/>
    </source>
</evidence>
<dbReference type="PANTHER" id="PTHR12388">
    <property type="entry name" value="MITOCHONDRIA ASSOCIATED GRANULOCYTE MACROPHAGE CSF SIGNALING MOLECULE"/>
    <property type="match status" value="1"/>
</dbReference>
<keyword evidence="7" id="KW-0496">Mitochondrion</keyword>
<keyword evidence="4" id="KW-0999">Mitochondrion inner membrane</keyword>
<proteinExistence type="inferred from homology"/>
<evidence type="ECO:0008006" key="12">
    <source>
        <dbReference type="Google" id="ProtNLM"/>
    </source>
</evidence>
<gene>
    <name evidence="10" type="ORF">WJX73_003264</name>
</gene>
<reference evidence="10 11" key="1">
    <citation type="journal article" date="2024" name="Nat. Commun.">
        <title>Phylogenomics reveals the evolutionary origins of lichenization in chlorophyte algae.</title>
        <authorList>
            <person name="Puginier C."/>
            <person name="Libourel C."/>
            <person name="Otte J."/>
            <person name="Skaloud P."/>
            <person name="Haon M."/>
            <person name="Grisel S."/>
            <person name="Petersen M."/>
            <person name="Berrin J.G."/>
            <person name="Delaux P.M."/>
            <person name="Dal Grande F."/>
            <person name="Keller J."/>
        </authorList>
    </citation>
    <scope>NUCLEOTIDE SEQUENCE [LARGE SCALE GENOMIC DNA]</scope>
    <source>
        <strain evidence="10 11">SAG 2036</strain>
    </source>
</reference>
<dbReference type="FunFam" id="1.10.287.110:FF:000006">
    <property type="entry name" value="Import inner membrane translocase subunit TIM16"/>
    <property type="match status" value="1"/>
</dbReference>
<evidence type="ECO:0000256" key="5">
    <source>
        <dbReference type="ARBA" id="ARBA00022927"/>
    </source>
</evidence>
<evidence type="ECO:0000256" key="8">
    <source>
        <dbReference type="ARBA" id="ARBA00023136"/>
    </source>
</evidence>